<dbReference type="PROSITE" id="PS51170">
    <property type="entry name" value="CW"/>
    <property type="match status" value="1"/>
</dbReference>
<evidence type="ECO:0000313" key="3">
    <source>
        <dbReference type="EMBL" id="RJY14855.1"/>
    </source>
</evidence>
<dbReference type="SUPFAM" id="SSF69360">
    <property type="entry name" value="Cell wall binding repeat"/>
    <property type="match status" value="1"/>
</dbReference>
<dbReference type="InterPro" id="IPR018337">
    <property type="entry name" value="Cell_wall/Cho-bd_repeat"/>
</dbReference>
<dbReference type="EMBL" id="RAHZ01000007">
    <property type="protein sequence ID" value="RJY14855.1"/>
    <property type="molecule type" value="Genomic_DNA"/>
</dbReference>
<dbReference type="Gene3D" id="2.10.270.10">
    <property type="entry name" value="Cholin Binding"/>
    <property type="match status" value="1"/>
</dbReference>
<comment type="caution">
    <text evidence="3">The sequence shown here is derived from an EMBL/GenBank/DDBJ whole genome shotgun (WGS) entry which is preliminary data.</text>
</comment>
<dbReference type="Pfam" id="PF01473">
    <property type="entry name" value="Choline_bind_1"/>
    <property type="match status" value="1"/>
</dbReference>
<evidence type="ECO:0000313" key="4">
    <source>
        <dbReference type="Proteomes" id="UP000285038"/>
    </source>
</evidence>
<organism evidence="3 4">
    <name type="scientific">Streptococcus pseudopneumoniae</name>
    <dbReference type="NCBI Taxonomy" id="257758"/>
    <lineage>
        <taxon>Bacteria</taxon>
        <taxon>Bacillati</taxon>
        <taxon>Bacillota</taxon>
        <taxon>Bacilli</taxon>
        <taxon>Lactobacillales</taxon>
        <taxon>Streptococcaceae</taxon>
        <taxon>Streptococcus</taxon>
    </lineage>
</organism>
<sequence>MFETKQLYYLKDSGAMLTGWVKDSGSWYYLASTGKMLHNTYTPGGYCVDTGGAWK</sequence>
<gene>
    <name evidence="3" type="ORF">D6867_01055</name>
</gene>
<name>A0ABX9PFQ8_9STRE</name>
<evidence type="ECO:0000256" key="1">
    <source>
        <dbReference type="ARBA" id="ARBA00022737"/>
    </source>
</evidence>
<dbReference type="Proteomes" id="UP000285038">
    <property type="component" value="Unassembled WGS sequence"/>
</dbReference>
<accession>A0ABX9PFQ8</accession>
<reference evidence="3 4" key="1">
    <citation type="submission" date="2018-09" db="EMBL/GenBank/DDBJ databases">
        <authorList>
            <person name="Handem S."/>
        </authorList>
    </citation>
    <scope>NUCLEOTIDE SEQUENCE [LARGE SCALE GENOMIC DNA]</scope>
    <source>
        <strain evidence="3 4">Spain2270</strain>
    </source>
</reference>
<keyword evidence="1" id="KW-0677">Repeat</keyword>
<dbReference type="RefSeq" id="WP_007285044.1">
    <property type="nucleotide sequence ID" value="NZ_CGVP01000026.1"/>
</dbReference>
<protein>
    <submittedName>
        <fullName evidence="3">Choline-binding protein A</fullName>
    </submittedName>
</protein>
<proteinExistence type="predicted"/>
<feature type="repeat" description="Cell wall-binding" evidence="2">
    <location>
        <begin position="17"/>
        <end position="36"/>
    </location>
</feature>
<keyword evidence="4" id="KW-1185">Reference proteome</keyword>
<dbReference type="Pfam" id="PF19085">
    <property type="entry name" value="Choline_bind_2"/>
    <property type="match status" value="1"/>
</dbReference>
<dbReference type="GeneID" id="45219529"/>
<evidence type="ECO:0000256" key="2">
    <source>
        <dbReference type="PROSITE-ProRule" id="PRU00591"/>
    </source>
</evidence>